<dbReference type="RefSeq" id="WP_205215331.1">
    <property type="nucleotide sequence ID" value="NZ_CP015163.1"/>
</dbReference>
<dbReference type="PRINTS" id="PR00455">
    <property type="entry name" value="HTHTETR"/>
</dbReference>
<dbReference type="PANTHER" id="PTHR30055:SF226">
    <property type="entry name" value="HTH-TYPE TRANSCRIPTIONAL REGULATOR PKSA"/>
    <property type="match status" value="1"/>
</dbReference>
<dbReference type="InterPro" id="IPR009057">
    <property type="entry name" value="Homeodomain-like_sf"/>
</dbReference>
<evidence type="ECO:0000259" key="3">
    <source>
        <dbReference type="PROSITE" id="PS50977"/>
    </source>
</evidence>
<evidence type="ECO:0000313" key="4">
    <source>
        <dbReference type="EMBL" id="AXB48475.1"/>
    </source>
</evidence>
<feature type="DNA-binding region" description="H-T-H motif" evidence="2">
    <location>
        <begin position="43"/>
        <end position="62"/>
    </location>
</feature>
<dbReference type="PANTHER" id="PTHR30055">
    <property type="entry name" value="HTH-TYPE TRANSCRIPTIONAL REGULATOR RUTR"/>
    <property type="match status" value="1"/>
</dbReference>
<feature type="domain" description="HTH tetR-type" evidence="3">
    <location>
        <begin position="20"/>
        <end position="80"/>
    </location>
</feature>
<name>A0A344LKA1_9PSEU</name>
<accession>A0A344LKA1</accession>
<sequence>MRNTGRVGRPRANGVAASRHDAREAVLDAAAELFTTAGYTATTTRAIAELAGLRQASLYYHFPAKEDLLAALLAETVDPSLAVARELLGELAPAEVRLWALSYSDIRLLGTARHNLGVLCLLPEVKALNLTGFRAARAELKDCYRALIAEAGAEPASLDICTSLAFGLVESVASARRDNPRLDVEAHARHGADAVLRLAGLPGASGSVRAAGLALLEAAALECSRV</sequence>
<dbReference type="Pfam" id="PF00440">
    <property type="entry name" value="TetR_N"/>
    <property type="match status" value="1"/>
</dbReference>
<protein>
    <submittedName>
        <fullName evidence="4">TetR family transcriptional regulator</fullName>
    </submittedName>
</protein>
<dbReference type="GO" id="GO:0000976">
    <property type="term" value="F:transcription cis-regulatory region binding"/>
    <property type="evidence" value="ECO:0007669"/>
    <property type="project" value="TreeGrafter"/>
</dbReference>
<keyword evidence="1 2" id="KW-0238">DNA-binding</keyword>
<evidence type="ECO:0000256" key="2">
    <source>
        <dbReference type="PROSITE-ProRule" id="PRU00335"/>
    </source>
</evidence>
<dbReference type="EMBL" id="CP015163">
    <property type="protein sequence ID" value="AXB48475.1"/>
    <property type="molecule type" value="Genomic_DNA"/>
</dbReference>
<dbReference type="PROSITE" id="PS50977">
    <property type="entry name" value="HTH_TETR_2"/>
    <property type="match status" value="1"/>
</dbReference>
<dbReference type="Gene3D" id="1.10.357.10">
    <property type="entry name" value="Tetracycline Repressor, domain 2"/>
    <property type="match status" value="1"/>
</dbReference>
<evidence type="ECO:0000256" key="1">
    <source>
        <dbReference type="ARBA" id="ARBA00023125"/>
    </source>
</evidence>
<organism evidence="4 5">
    <name type="scientific">Amycolatopsis albispora</name>
    <dbReference type="NCBI Taxonomy" id="1804986"/>
    <lineage>
        <taxon>Bacteria</taxon>
        <taxon>Bacillati</taxon>
        <taxon>Actinomycetota</taxon>
        <taxon>Actinomycetes</taxon>
        <taxon>Pseudonocardiales</taxon>
        <taxon>Pseudonocardiaceae</taxon>
        <taxon>Amycolatopsis</taxon>
    </lineage>
</organism>
<dbReference type="KEGG" id="aab:A4R43_13880"/>
<dbReference type="GO" id="GO:0003700">
    <property type="term" value="F:DNA-binding transcription factor activity"/>
    <property type="evidence" value="ECO:0007669"/>
    <property type="project" value="TreeGrafter"/>
</dbReference>
<reference evidence="4 5" key="1">
    <citation type="submission" date="2016-04" db="EMBL/GenBank/DDBJ databases">
        <title>Complete genome sequence and analysis of deep-sea sediment isolate, Amycolatopsis sp. WP1.</title>
        <authorList>
            <person name="Wang H."/>
            <person name="Chen S."/>
            <person name="Wu Q."/>
        </authorList>
    </citation>
    <scope>NUCLEOTIDE SEQUENCE [LARGE SCALE GENOMIC DNA]</scope>
    <source>
        <strain evidence="4 5">WP1</strain>
    </source>
</reference>
<gene>
    <name evidence="4" type="ORF">A4R43_13880</name>
</gene>
<dbReference type="InterPro" id="IPR050109">
    <property type="entry name" value="HTH-type_TetR-like_transc_reg"/>
</dbReference>
<keyword evidence="5" id="KW-1185">Reference proteome</keyword>
<dbReference type="InterPro" id="IPR001647">
    <property type="entry name" value="HTH_TetR"/>
</dbReference>
<proteinExistence type="predicted"/>
<dbReference type="Proteomes" id="UP000250434">
    <property type="component" value="Chromosome"/>
</dbReference>
<evidence type="ECO:0000313" key="5">
    <source>
        <dbReference type="Proteomes" id="UP000250434"/>
    </source>
</evidence>
<dbReference type="AlphaFoldDB" id="A0A344LKA1"/>
<dbReference type="SUPFAM" id="SSF46689">
    <property type="entry name" value="Homeodomain-like"/>
    <property type="match status" value="1"/>
</dbReference>